<dbReference type="AlphaFoldDB" id="A0A1I0Q253"/>
<dbReference type="EMBL" id="FOIR01000002">
    <property type="protein sequence ID" value="SEW20968.1"/>
    <property type="molecule type" value="Genomic_DNA"/>
</dbReference>
<reference evidence="2" key="1">
    <citation type="submission" date="2016-10" db="EMBL/GenBank/DDBJ databases">
        <authorList>
            <person name="Varghese N."/>
            <person name="Submissions S."/>
        </authorList>
    </citation>
    <scope>NUCLEOTIDE SEQUENCE [LARGE SCALE GENOMIC DNA]</scope>
    <source>
        <strain evidence="2">CGMCC 1.12402</strain>
    </source>
</reference>
<evidence type="ECO:0000313" key="1">
    <source>
        <dbReference type="EMBL" id="SEW20968.1"/>
    </source>
</evidence>
<name>A0A1I0Q253_9BACT</name>
<evidence type="ECO:0000313" key="2">
    <source>
        <dbReference type="Proteomes" id="UP000199437"/>
    </source>
</evidence>
<sequence>MKRFALTLDLKNDPQLIEQYKEHHREVWPEIIESIKASGIINMEIYHIDTRLFMIIEASDCFSFEKKAKMDADNPKVQEWEELMDTYQQRLSFAKADEKWVLMEKIFGL</sequence>
<dbReference type="RefSeq" id="WP_090258384.1">
    <property type="nucleotide sequence ID" value="NZ_FOIR01000002.1"/>
</dbReference>
<dbReference type="InterPro" id="IPR008000">
    <property type="entry name" value="Rham/fucose_mutarotase"/>
</dbReference>
<protein>
    <submittedName>
        <fullName evidence="1">L-rhamnose mutarotase</fullName>
    </submittedName>
</protein>
<dbReference type="STRING" id="1267423.SAMN05216290_1939"/>
<gene>
    <name evidence="1" type="ORF">SAMN05216290_1939</name>
</gene>
<dbReference type="Proteomes" id="UP000199437">
    <property type="component" value="Unassembled WGS sequence"/>
</dbReference>
<dbReference type="Gene3D" id="3.30.70.100">
    <property type="match status" value="1"/>
</dbReference>
<organism evidence="1 2">
    <name type="scientific">Roseivirga pacifica</name>
    <dbReference type="NCBI Taxonomy" id="1267423"/>
    <lineage>
        <taxon>Bacteria</taxon>
        <taxon>Pseudomonadati</taxon>
        <taxon>Bacteroidota</taxon>
        <taxon>Cytophagia</taxon>
        <taxon>Cytophagales</taxon>
        <taxon>Roseivirgaceae</taxon>
        <taxon>Roseivirga</taxon>
    </lineage>
</organism>
<accession>A0A1I0Q253</accession>
<dbReference type="GO" id="GO:0016857">
    <property type="term" value="F:racemase and epimerase activity, acting on carbohydrates and derivatives"/>
    <property type="evidence" value="ECO:0007669"/>
    <property type="project" value="InterPro"/>
</dbReference>
<dbReference type="InterPro" id="IPR011008">
    <property type="entry name" value="Dimeric_a/b-barrel"/>
</dbReference>
<dbReference type="PANTHER" id="PTHR43239:SF1">
    <property type="entry name" value="UPF0734 PROTEIN DDB_G0273871_DDB_G0273177"/>
    <property type="match status" value="1"/>
</dbReference>
<keyword evidence="2" id="KW-1185">Reference proteome</keyword>
<dbReference type="Pfam" id="PF05336">
    <property type="entry name" value="rhaM"/>
    <property type="match status" value="1"/>
</dbReference>
<proteinExistence type="predicted"/>
<dbReference type="GeneID" id="99986657"/>
<dbReference type="InterPro" id="IPR052996">
    <property type="entry name" value="Carb_Metab_Mutarotase"/>
</dbReference>
<dbReference type="OrthoDB" id="1430580at2"/>
<dbReference type="SUPFAM" id="SSF54909">
    <property type="entry name" value="Dimeric alpha+beta barrel"/>
    <property type="match status" value="1"/>
</dbReference>
<dbReference type="PANTHER" id="PTHR43239">
    <property type="entry name" value="UPF0734 PROTEIN DDB_G0273871/DDB_G0273177"/>
    <property type="match status" value="1"/>
</dbReference>